<feature type="signal peptide" evidence="2">
    <location>
        <begin position="1"/>
        <end position="29"/>
    </location>
</feature>
<dbReference type="PANTHER" id="PTHR42951:SF4">
    <property type="entry name" value="ACYL-COENZYME A THIOESTERASE MBLAC2"/>
    <property type="match status" value="1"/>
</dbReference>
<keyword evidence="5" id="KW-1185">Reference proteome</keyword>
<reference evidence="4" key="2">
    <citation type="submission" date="2020-10" db="EMBL/GenBank/DDBJ databases">
        <title>Mucilaginibacter sp. nov., isolated from soil.</title>
        <authorList>
            <person name="Jeon C.O."/>
        </authorList>
    </citation>
    <scope>NUCLEOTIDE SEQUENCE</scope>
    <source>
        <strain evidence="4">R11</strain>
    </source>
</reference>
<accession>A0A965ZH32</accession>
<dbReference type="InterPro" id="IPR036866">
    <property type="entry name" value="RibonucZ/Hydroxyglut_hydro"/>
</dbReference>
<dbReference type="InterPro" id="IPR001279">
    <property type="entry name" value="Metallo-B-lactamas"/>
</dbReference>
<evidence type="ECO:0000256" key="1">
    <source>
        <dbReference type="ARBA" id="ARBA00005250"/>
    </source>
</evidence>
<reference evidence="4" key="1">
    <citation type="submission" date="2020-01" db="EMBL/GenBank/DDBJ databases">
        <authorList>
            <person name="Seo Y.L."/>
        </authorList>
    </citation>
    <scope>NUCLEOTIDE SEQUENCE</scope>
    <source>
        <strain evidence="4">R11</strain>
    </source>
</reference>
<dbReference type="EMBL" id="WWEO01000042">
    <property type="protein sequence ID" value="NCD70003.1"/>
    <property type="molecule type" value="Genomic_DNA"/>
</dbReference>
<dbReference type="SMART" id="SM00849">
    <property type="entry name" value="Lactamase_B"/>
    <property type="match status" value="1"/>
</dbReference>
<evidence type="ECO:0000259" key="3">
    <source>
        <dbReference type="SMART" id="SM00849"/>
    </source>
</evidence>
<comment type="similarity">
    <text evidence="1">Belongs to the metallo-beta-lactamase superfamily. Class-B beta-lactamase family.</text>
</comment>
<dbReference type="Proteomes" id="UP000638732">
    <property type="component" value="Unassembled WGS sequence"/>
</dbReference>
<dbReference type="SUPFAM" id="SSF56281">
    <property type="entry name" value="Metallo-hydrolase/oxidoreductase"/>
    <property type="match status" value="1"/>
</dbReference>
<dbReference type="AlphaFoldDB" id="A0A965ZH32"/>
<evidence type="ECO:0000313" key="4">
    <source>
        <dbReference type="EMBL" id="NCD70003.1"/>
    </source>
</evidence>
<sequence length="298" mass="33048">MERRKFLSSTALSLAALALSGNKSFAAFAQSAPYQFKPLRRNVGMFAEQGGTIAWLSNKDGIVVVDAEFPAPANDLIAELKKQSDKPFQYLINTHHHGDHTSGNISFKGLAKHVVAQDNSLKNQKATAQEAKTEDKQLYPDITFTDRWKTKIGDEKIKTYYWGAGHTNGDSMIHFENANIVHTGDLVFNRMFPYVDRKYGASVVNWAQVLEKAQKQFDKDTLFVFGHAADPEKVTGTLDDLKAMQNYMEKLAAFVQAGINAGKTREDILAATAIPGVTDWQGQGIQRSLTAAYEELTL</sequence>
<name>A0A965ZH32_9SPHI</name>
<gene>
    <name evidence="4" type="ORF">GSY63_11595</name>
</gene>
<comment type="caution">
    <text evidence="4">The sequence shown here is derived from an EMBL/GenBank/DDBJ whole genome shotgun (WGS) entry which is preliminary data.</text>
</comment>
<dbReference type="CDD" id="cd16282">
    <property type="entry name" value="metallo-hydrolase-like_MBL-fold"/>
    <property type="match status" value="1"/>
</dbReference>
<dbReference type="Pfam" id="PF00753">
    <property type="entry name" value="Lactamase_B"/>
    <property type="match status" value="1"/>
</dbReference>
<dbReference type="GO" id="GO:0017001">
    <property type="term" value="P:antibiotic catabolic process"/>
    <property type="evidence" value="ECO:0007669"/>
    <property type="project" value="UniProtKB-ARBA"/>
</dbReference>
<protein>
    <submittedName>
        <fullName evidence="4">MBL fold metallo-hydrolase</fullName>
    </submittedName>
</protein>
<dbReference type="RefSeq" id="WP_166585972.1">
    <property type="nucleotide sequence ID" value="NZ_WWEO01000042.1"/>
</dbReference>
<feature type="domain" description="Metallo-beta-lactamase" evidence="3">
    <location>
        <begin position="50"/>
        <end position="227"/>
    </location>
</feature>
<feature type="chain" id="PRO_5037247366" evidence="2">
    <location>
        <begin position="30"/>
        <end position="298"/>
    </location>
</feature>
<evidence type="ECO:0000256" key="2">
    <source>
        <dbReference type="SAM" id="SignalP"/>
    </source>
</evidence>
<keyword evidence="2" id="KW-0732">Signal</keyword>
<organism evidence="4 5">
    <name type="scientific">Mucilaginibacter agri</name>
    <dbReference type="NCBI Taxonomy" id="2695265"/>
    <lineage>
        <taxon>Bacteria</taxon>
        <taxon>Pseudomonadati</taxon>
        <taxon>Bacteroidota</taxon>
        <taxon>Sphingobacteriia</taxon>
        <taxon>Sphingobacteriales</taxon>
        <taxon>Sphingobacteriaceae</taxon>
        <taxon>Mucilaginibacter</taxon>
    </lineage>
</organism>
<dbReference type="InterPro" id="IPR050855">
    <property type="entry name" value="NDM-1-like"/>
</dbReference>
<evidence type="ECO:0000313" key="5">
    <source>
        <dbReference type="Proteomes" id="UP000638732"/>
    </source>
</evidence>
<dbReference type="Gene3D" id="3.60.15.10">
    <property type="entry name" value="Ribonuclease Z/Hydroxyacylglutathione hydrolase-like"/>
    <property type="match status" value="1"/>
</dbReference>
<proteinExistence type="inferred from homology"/>
<dbReference type="PANTHER" id="PTHR42951">
    <property type="entry name" value="METALLO-BETA-LACTAMASE DOMAIN-CONTAINING"/>
    <property type="match status" value="1"/>
</dbReference>